<reference evidence="11 12" key="1">
    <citation type="submission" date="2019-12" db="EMBL/GenBank/DDBJ databases">
        <title>Chromosome-level assembly of the Caenorhabditis remanei genome.</title>
        <authorList>
            <person name="Teterina A.A."/>
            <person name="Willis J.H."/>
            <person name="Phillips P.C."/>
        </authorList>
    </citation>
    <scope>NUCLEOTIDE SEQUENCE [LARGE SCALE GENOMIC DNA]</scope>
    <source>
        <strain evidence="11 12">PX506</strain>
        <tissue evidence="11">Whole organism</tissue>
    </source>
</reference>
<keyword evidence="5" id="KW-0238">DNA-binding</keyword>
<comment type="caution">
    <text evidence="11">The sequence shown here is derived from an EMBL/GenBank/DDBJ whole genome shotgun (WGS) entry which is preliminary data.</text>
</comment>
<proteinExistence type="predicted"/>
<dbReference type="InterPro" id="IPR001628">
    <property type="entry name" value="Znf_hrmn_rcpt"/>
</dbReference>
<accession>A0A6A5G1W0</accession>
<feature type="compositionally biased region" description="Low complexity" evidence="9">
    <location>
        <begin position="192"/>
        <end position="203"/>
    </location>
</feature>
<evidence type="ECO:0000256" key="8">
    <source>
        <dbReference type="ARBA" id="ARBA00023242"/>
    </source>
</evidence>
<dbReference type="RefSeq" id="XP_053579714.1">
    <property type="nucleotide sequence ID" value="XM_053736148.1"/>
</dbReference>
<evidence type="ECO:0000256" key="2">
    <source>
        <dbReference type="ARBA" id="ARBA00022771"/>
    </source>
</evidence>
<name>A0A6A5G1W0_CAERE</name>
<sequence>MLSDTNGWFFYPHGMFYGSYCIQCCMSIPHFVCYPFNPAELTRAAAYFKRMTDKVEQQQQNSNNGQQWGPFPPPFNGRTGEHPFNYEEQHRVGDGPAGDFDQDAARQQANPFMQQLFPRFSIPFPDFTEYQRFNNFQRNAFFPNPFGPQFGNPGYPFHLNPMHNPMTGMDGFNFPHGQHPPAPTNPKSGKESVLSHQNSSQSSEDVQDKPPVLSAEYNMKPNIEQKFESGSEFSMVPKDEPADESMKDHHNKKQEPHPFPFPPPLSAEKPFEQARIREDVLAFNPPPFYQSPLDMGSNNTFKQEMSTPPVIDGHLDYRRLDSEAKRLEFSSGGALHDCQVCLSTHANGLHFGARTCAACAAFFRRTISDDKRYVCKRNQRCTNASRDGTGYRKICRSCRMKRCIDIGMLPETSSRALASRSLRALRSSLVSCLEEDEDGADAADVEGFDDFDFDEDDGPEVLGPADEELAPAEDELGFELDLEVLGLEEDPGALESLSLSLSSETSSTRPSPLSSSSARSPRFKTSFGVHKDSGLGAVTDSIDNTLVDDTNFGDWSFHPSLPTDGVILISELSVERFERSIGVASDEMSSVEVELHVDDSGFVALLKKSGCQILEWGITKIP</sequence>
<dbReference type="AlphaFoldDB" id="A0A6A5G1W0"/>
<dbReference type="GO" id="GO:0043565">
    <property type="term" value="F:sequence-specific DNA binding"/>
    <property type="evidence" value="ECO:0007669"/>
    <property type="project" value="InterPro"/>
</dbReference>
<dbReference type="Proteomes" id="UP000483820">
    <property type="component" value="Chromosome X"/>
</dbReference>
<dbReference type="Pfam" id="PF00105">
    <property type="entry name" value="zf-C4"/>
    <property type="match status" value="1"/>
</dbReference>
<evidence type="ECO:0000313" key="11">
    <source>
        <dbReference type="EMBL" id="KAF1748519.1"/>
    </source>
</evidence>
<dbReference type="Gene3D" id="3.30.50.10">
    <property type="entry name" value="Erythroid Transcription Factor GATA-1, subunit A"/>
    <property type="match status" value="1"/>
</dbReference>
<feature type="compositionally biased region" description="Low complexity" evidence="9">
    <location>
        <begin position="57"/>
        <end position="67"/>
    </location>
</feature>
<keyword evidence="7" id="KW-0675">Receptor</keyword>
<dbReference type="PROSITE" id="PS51030">
    <property type="entry name" value="NUCLEAR_REC_DBD_2"/>
    <property type="match status" value="1"/>
</dbReference>
<evidence type="ECO:0000256" key="4">
    <source>
        <dbReference type="ARBA" id="ARBA00023015"/>
    </source>
</evidence>
<dbReference type="GO" id="GO:0006357">
    <property type="term" value="P:regulation of transcription by RNA polymerase II"/>
    <property type="evidence" value="ECO:0007669"/>
    <property type="project" value="TreeGrafter"/>
</dbReference>
<evidence type="ECO:0000259" key="10">
    <source>
        <dbReference type="PROSITE" id="PS51030"/>
    </source>
</evidence>
<keyword evidence="1" id="KW-0479">Metal-binding</keyword>
<evidence type="ECO:0000256" key="9">
    <source>
        <dbReference type="SAM" id="MobiDB-lite"/>
    </source>
</evidence>
<feature type="region of interest" description="Disordered" evidence="9">
    <location>
        <begin position="437"/>
        <end position="465"/>
    </location>
</feature>
<dbReference type="SMART" id="SM00399">
    <property type="entry name" value="ZnF_C4"/>
    <property type="match status" value="1"/>
</dbReference>
<evidence type="ECO:0000256" key="5">
    <source>
        <dbReference type="ARBA" id="ARBA00023125"/>
    </source>
</evidence>
<evidence type="ECO:0000256" key="7">
    <source>
        <dbReference type="ARBA" id="ARBA00023170"/>
    </source>
</evidence>
<dbReference type="GO" id="GO:0008270">
    <property type="term" value="F:zinc ion binding"/>
    <property type="evidence" value="ECO:0007669"/>
    <property type="project" value="UniProtKB-KW"/>
</dbReference>
<dbReference type="PROSITE" id="PS00031">
    <property type="entry name" value="NUCLEAR_REC_DBD_1"/>
    <property type="match status" value="1"/>
</dbReference>
<keyword evidence="2" id="KW-0863">Zinc-finger</keyword>
<feature type="region of interest" description="Disordered" evidence="9">
    <location>
        <begin position="53"/>
        <end position="102"/>
    </location>
</feature>
<feature type="compositionally biased region" description="Basic and acidic residues" evidence="9">
    <location>
        <begin position="79"/>
        <end position="93"/>
    </location>
</feature>
<dbReference type="KEGG" id="crq:GCK72_024986"/>
<gene>
    <name evidence="11" type="ORF">GCK72_024986</name>
</gene>
<dbReference type="PANTHER" id="PTHR46011:SF20">
    <property type="entry name" value="NUCLEAR HORMONE RECEPTOR FAMILY MEMBER ODR-7"/>
    <property type="match status" value="1"/>
</dbReference>
<dbReference type="PANTHER" id="PTHR46011">
    <property type="entry name" value="NUCLEAR HORMONE RECEPTOR FAMILY MEMBER NHR-86-RELATED"/>
    <property type="match status" value="1"/>
</dbReference>
<feature type="domain" description="Nuclear receptor" evidence="10">
    <location>
        <begin position="335"/>
        <end position="415"/>
    </location>
</feature>
<keyword evidence="3" id="KW-0862">Zinc</keyword>
<feature type="region of interest" description="Disordered" evidence="9">
    <location>
        <begin position="227"/>
        <end position="263"/>
    </location>
</feature>
<dbReference type="GO" id="GO:0005634">
    <property type="term" value="C:nucleus"/>
    <property type="evidence" value="ECO:0007669"/>
    <property type="project" value="TreeGrafter"/>
</dbReference>
<dbReference type="InterPro" id="IPR013088">
    <property type="entry name" value="Znf_NHR/GATA"/>
</dbReference>
<dbReference type="GeneID" id="9798895"/>
<dbReference type="CTD" id="9798895"/>
<feature type="region of interest" description="Disordered" evidence="9">
    <location>
        <begin position="497"/>
        <end position="522"/>
    </location>
</feature>
<dbReference type="EMBL" id="WUAV01000006">
    <property type="protein sequence ID" value="KAF1748519.1"/>
    <property type="molecule type" value="Genomic_DNA"/>
</dbReference>
<keyword evidence="6" id="KW-0804">Transcription</keyword>
<evidence type="ECO:0000256" key="6">
    <source>
        <dbReference type="ARBA" id="ARBA00023163"/>
    </source>
</evidence>
<evidence type="ECO:0000256" key="1">
    <source>
        <dbReference type="ARBA" id="ARBA00022723"/>
    </source>
</evidence>
<dbReference type="PRINTS" id="PR00047">
    <property type="entry name" value="STROIDFINGER"/>
</dbReference>
<organism evidence="11 12">
    <name type="scientific">Caenorhabditis remanei</name>
    <name type="common">Caenorhabditis vulgaris</name>
    <dbReference type="NCBI Taxonomy" id="31234"/>
    <lineage>
        <taxon>Eukaryota</taxon>
        <taxon>Metazoa</taxon>
        <taxon>Ecdysozoa</taxon>
        <taxon>Nematoda</taxon>
        <taxon>Chromadorea</taxon>
        <taxon>Rhabditida</taxon>
        <taxon>Rhabditina</taxon>
        <taxon>Rhabditomorpha</taxon>
        <taxon>Rhabditoidea</taxon>
        <taxon>Rhabditidae</taxon>
        <taxon>Peloderinae</taxon>
        <taxon>Caenorhabditis</taxon>
    </lineage>
</organism>
<dbReference type="GO" id="GO:0003700">
    <property type="term" value="F:DNA-binding transcription factor activity"/>
    <property type="evidence" value="ECO:0007669"/>
    <property type="project" value="InterPro"/>
</dbReference>
<protein>
    <recommendedName>
        <fullName evidence="10">Nuclear receptor domain-containing protein</fullName>
    </recommendedName>
</protein>
<feature type="region of interest" description="Disordered" evidence="9">
    <location>
        <begin position="168"/>
        <end position="211"/>
    </location>
</feature>
<dbReference type="SUPFAM" id="SSF57716">
    <property type="entry name" value="Glucocorticoid receptor-like (DNA-binding domain)"/>
    <property type="match status" value="1"/>
</dbReference>
<keyword evidence="4" id="KW-0805">Transcription regulation</keyword>
<feature type="compositionally biased region" description="Low complexity" evidence="9">
    <location>
        <begin position="497"/>
        <end position="520"/>
    </location>
</feature>
<evidence type="ECO:0000313" key="12">
    <source>
        <dbReference type="Proteomes" id="UP000483820"/>
    </source>
</evidence>
<evidence type="ECO:0000256" key="3">
    <source>
        <dbReference type="ARBA" id="ARBA00022833"/>
    </source>
</evidence>
<feature type="compositionally biased region" description="Basic and acidic residues" evidence="9">
    <location>
        <begin position="237"/>
        <end position="256"/>
    </location>
</feature>
<keyword evidence="8" id="KW-0539">Nucleus</keyword>